<feature type="compositionally biased region" description="Low complexity" evidence="1">
    <location>
        <begin position="372"/>
        <end position="390"/>
    </location>
</feature>
<evidence type="ECO:0000313" key="3">
    <source>
        <dbReference type="Proteomes" id="UP000093000"/>
    </source>
</evidence>
<dbReference type="Proteomes" id="UP000093000">
    <property type="component" value="Unassembled WGS sequence"/>
</dbReference>
<keyword evidence="3" id="KW-1185">Reference proteome</keyword>
<evidence type="ECO:0000313" key="2">
    <source>
        <dbReference type="EMBL" id="OBZ83469.1"/>
    </source>
</evidence>
<feature type="compositionally biased region" description="Polar residues" evidence="1">
    <location>
        <begin position="91"/>
        <end position="103"/>
    </location>
</feature>
<feature type="compositionally biased region" description="Basic and acidic residues" evidence="1">
    <location>
        <begin position="139"/>
        <end position="153"/>
    </location>
</feature>
<feature type="region of interest" description="Disordered" evidence="1">
    <location>
        <begin position="287"/>
        <end position="457"/>
    </location>
</feature>
<dbReference type="STRING" id="101091.A0A1C7N4B5"/>
<feature type="compositionally biased region" description="Low complexity" evidence="1">
    <location>
        <begin position="569"/>
        <end position="578"/>
    </location>
</feature>
<feature type="compositionally biased region" description="Basic residues" evidence="1">
    <location>
        <begin position="159"/>
        <end position="172"/>
    </location>
</feature>
<feature type="compositionally biased region" description="Basic and acidic residues" evidence="1">
    <location>
        <begin position="112"/>
        <end position="128"/>
    </location>
</feature>
<sequence>MSDKATEVIRYTKEAMISLHDSPLVQKPENMPSLLTWFGEDPESPASKSILNGYVITRTSSEKSIVLGPTKTNFASSLYGGLKNQNEHYHTTSTKTQPMSNSRYNHHQNHARQMDDRTNTTSIREYRSPRGPSFMNDRGFSHNRQDKSTDNRKFMNSPPHKRNNNNNNHHHERNNNSNGKLHHHRNNRHHELEGSERVPEWMDYTPDEETIGEVREDIKKEKELETHDLEAWKSSMKQKDNPTTTAIEAPLSSLSLEPSQDPLLFFDESSEPRREQKGGSRFAKFFAKREEPHQETEETNTPQPRSISLNDLFQQPSPKKRQEDLTEPHIPQAGRIYSEEDILKSLGAKKETTSPDEQLNEEGAMGFNRVLQILSQPKPSLSSSSHSSPIPEEHASPSPKLVHENTGSESSSRIANRFGNNNLPTSVLRQMSARSSSEGKSPLLQNTKSTPTSTKPVQPVFNHPPPPHMPPLPMPPQQFFAMQQNGPYSPGHPMMDHRAFEQLMQFNNDPRMPPPHPHHLRNGNNGDFLPPHMMMGPPPPPLPPGQRPMMTPPQFNQQLPLHMQRFPLQQQQQQQQQQMTSMLPHLLANGIPPQLANKSQGWEQRP</sequence>
<name>A0A1C7N4B5_9FUNG</name>
<organism evidence="2 3">
    <name type="scientific">Choanephora cucurbitarum</name>
    <dbReference type="NCBI Taxonomy" id="101091"/>
    <lineage>
        <taxon>Eukaryota</taxon>
        <taxon>Fungi</taxon>
        <taxon>Fungi incertae sedis</taxon>
        <taxon>Mucoromycota</taxon>
        <taxon>Mucoromycotina</taxon>
        <taxon>Mucoromycetes</taxon>
        <taxon>Mucorales</taxon>
        <taxon>Mucorineae</taxon>
        <taxon>Choanephoraceae</taxon>
        <taxon>Choanephoroideae</taxon>
        <taxon>Choanephora</taxon>
    </lineage>
</organism>
<feature type="region of interest" description="Disordered" evidence="1">
    <location>
        <begin position="567"/>
        <end position="606"/>
    </location>
</feature>
<feature type="region of interest" description="Disordered" evidence="1">
    <location>
        <begin position="90"/>
        <end position="222"/>
    </location>
</feature>
<dbReference type="EMBL" id="LUGH01000658">
    <property type="protein sequence ID" value="OBZ83469.1"/>
    <property type="molecule type" value="Genomic_DNA"/>
</dbReference>
<dbReference type="AlphaFoldDB" id="A0A1C7N4B5"/>
<evidence type="ECO:0000256" key="1">
    <source>
        <dbReference type="SAM" id="MobiDB-lite"/>
    </source>
</evidence>
<feature type="compositionally biased region" description="Basic and acidic residues" evidence="1">
    <location>
        <begin position="287"/>
        <end position="296"/>
    </location>
</feature>
<comment type="caution">
    <text evidence="2">The sequence shown here is derived from an EMBL/GenBank/DDBJ whole genome shotgun (WGS) entry which is preliminary data.</text>
</comment>
<feature type="compositionally biased region" description="Polar residues" evidence="1">
    <location>
        <begin position="596"/>
        <end position="606"/>
    </location>
</feature>
<reference evidence="2 3" key="1">
    <citation type="submission" date="2016-03" db="EMBL/GenBank/DDBJ databases">
        <title>Choanephora cucurbitarum.</title>
        <authorList>
            <person name="Min B."/>
            <person name="Park H."/>
            <person name="Park J.-H."/>
            <person name="Shin H.-D."/>
            <person name="Choi I.-G."/>
        </authorList>
    </citation>
    <scope>NUCLEOTIDE SEQUENCE [LARGE SCALE GENOMIC DNA]</scope>
    <source>
        <strain evidence="2 3">KUS-F28377</strain>
    </source>
</reference>
<feature type="compositionally biased region" description="Polar residues" evidence="1">
    <location>
        <begin position="405"/>
        <end position="455"/>
    </location>
</feature>
<feature type="compositionally biased region" description="Basic and acidic residues" evidence="1">
    <location>
        <begin position="212"/>
        <end position="222"/>
    </location>
</feature>
<dbReference type="OrthoDB" id="2504266at2759"/>
<accession>A0A1C7N4B5</accession>
<proteinExistence type="predicted"/>
<gene>
    <name evidence="2" type="ORF">A0J61_08485</name>
</gene>
<feature type="compositionally biased region" description="Polar residues" evidence="1">
    <location>
        <begin position="299"/>
        <end position="317"/>
    </location>
</feature>
<protein>
    <submittedName>
        <fullName evidence="2">Uncharacterized protein</fullName>
    </submittedName>
</protein>
<feature type="compositionally biased region" description="Basic and acidic residues" evidence="1">
    <location>
        <begin position="337"/>
        <end position="353"/>
    </location>
</feature>
<dbReference type="InParanoid" id="A0A1C7N4B5"/>
<feature type="compositionally biased region" description="Basic and acidic residues" evidence="1">
    <location>
        <begin position="189"/>
        <end position="200"/>
    </location>
</feature>